<feature type="compositionally biased region" description="Polar residues" evidence="1">
    <location>
        <begin position="1"/>
        <end position="17"/>
    </location>
</feature>
<dbReference type="AlphaFoldDB" id="A0A0A1TVS8"/>
<dbReference type="VEuPathDB" id="AmoebaDB:EIN_171570"/>
<evidence type="ECO:0000313" key="3">
    <source>
        <dbReference type="Proteomes" id="UP000014680"/>
    </source>
</evidence>
<dbReference type="Proteomes" id="UP000014680">
    <property type="component" value="Unassembled WGS sequence"/>
</dbReference>
<dbReference type="EMBL" id="KB207112">
    <property type="protein sequence ID" value="ELP84582.1"/>
    <property type="molecule type" value="Genomic_DNA"/>
</dbReference>
<feature type="region of interest" description="Disordered" evidence="1">
    <location>
        <begin position="1"/>
        <end position="140"/>
    </location>
</feature>
<protein>
    <submittedName>
        <fullName evidence="2">Uncharacterized protein</fullName>
    </submittedName>
</protein>
<evidence type="ECO:0000313" key="2">
    <source>
        <dbReference type="EMBL" id="ELP84582.1"/>
    </source>
</evidence>
<evidence type="ECO:0000256" key="1">
    <source>
        <dbReference type="SAM" id="MobiDB-lite"/>
    </source>
</evidence>
<keyword evidence="3" id="KW-1185">Reference proteome</keyword>
<gene>
    <name evidence="2" type="ORF">EIN_171570</name>
</gene>
<dbReference type="RefSeq" id="XP_004183928.1">
    <property type="nucleotide sequence ID" value="XM_004183880.1"/>
</dbReference>
<proteinExistence type="predicted"/>
<accession>A0A0A1TVS8</accession>
<dbReference type="GeneID" id="14883536"/>
<name>A0A0A1TVS8_ENTIV</name>
<sequence length="140" mass="16287">MIAAKQTQKTGDCNTNRTSKRNERKQQNWAVTQKKSMQIKKKKTLKTNSVKMSSHAKSVQEVELHAPKAQRAVPRSVDNIKSYSPHHPIDPKAVKVTTVVEVEDERSKNEKRAEYREQKHQKQKGKNPKRIEKRVEKFDD</sequence>
<dbReference type="KEGG" id="eiv:EIN_171570"/>
<reference evidence="2 3" key="1">
    <citation type="submission" date="2012-10" db="EMBL/GenBank/DDBJ databases">
        <authorList>
            <person name="Zafar N."/>
            <person name="Inman J."/>
            <person name="Hall N."/>
            <person name="Lorenzi H."/>
            <person name="Caler E."/>
        </authorList>
    </citation>
    <scope>NUCLEOTIDE SEQUENCE [LARGE SCALE GENOMIC DNA]</scope>
    <source>
        <strain evidence="2 3">IP1</strain>
    </source>
</reference>
<feature type="compositionally biased region" description="Basic and acidic residues" evidence="1">
    <location>
        <begin position="129"/>
        <end position="140"/>
    </location>
</feature>
<feature type="compositionally biased region" description="Basic and acidic residues" evidence="1">
    <location>
        <begin position="105"/>
        <end position="120"/>
    </location>
</feature>
<organism evidence="2 3">
    <name type="scientific">Entamoeba invadens IP1</name>
    <dbReference type="NCBI Taxonomy" id="370355"/>
    <lineage>
        <taxon>Eukaryota</taxon>
        <taxon>Amoebozoa</taxon>
        <taxon>Evosea</taxon>
        <taxon>Archamoebae</taxon>
        <taxon>Mastigamoebida</taxon>
        <taxon>Entamoebidae</taxon>
        <taxon>Entamoeba</taxon>
    </lineage>
</organism>